<dbReference type="InterPro" id="IPR032675">
    <property type="entry name" value="LRR_dom_sf"/>
</dbReference>
<gene>
    <name evidence="1" type="ORF">PBRASI_LOCUS5268</name>
</gene>
<dbReference type="OrthoDB" id="2350118at2759"/>
<evidence type="ECO:0000313" key="1">
    <source>
        <dbReference type="EMBL" id="CAG8554582.1"/>
    </source>
</evidence>
<dbReference type="Gene3D" id="3.80.10.10">
    <property type="entry name" value="Ribonuclease Inhibitor"/>
    <property type="match status" value="1"/>
</dbReference>
<proteinExistence type="predicted"/>
<name>A0A9N9B7W8_9GLOM</name>
<dbReference type="EMBL" id="CAJVPI010000601">
    <property type="protein sequence ID" value="CAG8554582.1"/>
    <property type="molecule type" value="Genomic_DNA"/>
</dbReference>
<protein>
    <submittedName>
        <fullName evidence="1">4200_t:CDS:1</fullName>
    </submittedName>
</protein>
<dbReference type="SUPFAM" id="SSF52047">
    <property type="entry name" value="RNI-like"/>
    <property type="match status" value="1"/>
</dbReference>
<dbReference type="AlphaFoldDB" id="A0A9N9B7W8"/>
<sequence>MNTCQHYKTRNLPSLVLYEIFSMFTEGTTSDLKTLYSCALVNRQWCIDAIPYLWANPFINPRGKTPLSTLRRLLTCKEQTKLGIRACDKDNRLESGCVCDNNCSRNNNVQLAFNYPEFITTINLYHLTDCYKREFKHDESADMMRVILELLVRHGTRLKVLEAGWDEGMVFFEYKVLIQRLKTFKLLGSLYTILDQEFLCIPFCDFASEKVQPSFSSVITAITSQRCLKHLTLCGSRSPDPASFRSLIKSILTQSLTLETITLDRFYFDTDDMFRVLASCKKLRIIDFKRCQVKDDKVVEALMNSNLEKLEKVMLMSNCGSMKLLQWAIRISGEHYGYKTDVCLY</sequence>
<comment type="caution">
    <text evidence="1">The sequence shown here is derived from an EMBL/GenBank/DDBJ whole genome shotgun (WGS) entry which is preliminary data.</text>
</comment>
<accession>A0A9N9B7W8</accession>
<dbReference type="Proteomes" id="UP000789739">
    <property type="component" value="Unassembled WGS sequence"/>
</dbReference>
<evidence type="ECO:0000313" key="2">
    <source>
        <dbReference type="Proteomes" id="UP000789739"/>
    </source>
</evidence>
<organism evidence="1 2">
    <name type="scientific">Paraglomus brasilianum</name>
    <dbReference type="NCBI Taxonomy" id="144538"/>
    <lineage>
        <taxon>Eukaryota</taxon>
        <taxon>Fungi</taxon>
        <taxon>Fungi incertae sedis</taxon>
        <taxon>Mucoromycota</taxon>
        <taxon>Glomeromycotina</taxon>
        <taxon>Glomeromycetes</taxon>
        <taxon>Paraglomerales</taxon>
        <taxon>Paraglomeraceae</taxon>
        <taxon>Paraglomus</taxon>
    </lineage>
</organism>
<keyword evidence="2" id="KW-1185">Reference proteome</keyword>
<reference evidence="1" key="1">
    <citation type="submission" date="2021-06" db="EMBL/GenBank/DDBJ databases">
        <authorList>
            <person name="Kallberg Y."/>
            <person name="Tangrot J."/>
            <person name="Rosling A."/>
        </authorList>
    </citation>
    <scope>NUCLEOTIDE SEQUENCE</scope>
    <source>
        <strain evidence="1">BR232B</strain>
    </source>
</reference>